<dbReference type="EMBL" id="KE503207">
    <property type="protein sequence ID" value="EPX71828.1"/>
    <property type="molecule type" value="Genomic_DNA"/>
</dbReference>
<dbReference type="GO" id="GO:1902648">
    <property type="term" value="P:positive regulation of 1-phosphatidyl-1D-myo-inositol 4,5-bisphosphate biosynthetic process"/>
    <property type="evidence" value="ECO:0007669"/>
    <property type="project" value="EnsemblFungi"/>
</dbReference>
<dbReference type="eggNOG" id="ENOG502RXNE">
    <property type="taxonomic scope" value="Eukaryota"/>
</dbReference>
<reference evidence="3 4" key="1">
    <citation type="journal article" date="2011" name="Science">
        <title>Comparative functional genomics of the fission yeasts.</title>
        <authorList>
            <person name="Rhind N."/>
            <person name="Chen Z."/>
            <person name="Yassour M."/>
            <person name="Thompson D.A."/>
            <person name="Haas B.J."/>
            <person name="Habib N."/>
            <person name="Wapinski I."/>
            <person name="Roy S."/>
            <person name="Lin M.F."/>
            <person name="Heiman D.I."/>
            <person name="Young S.K."/>
            <person name="Furuya K."/>
            <person name="Guo Y."/>
            <person name="Pidoux A."/>
            <person name="Chen H.M."/>
            <person name="Robbertse B."/>
            <person name="Goldberg J.M."/>
            <person name="Aoki K."/>
            <person name="Bayne E.H."/>
            <person name="Berlin A.M."/>
            <person name="Desjardins C.A."/>
            <person name="Dobbs E."/>
            <person name="Dukaj L."/>
            <person name="Fan L."/>
            <person name="FitzGerald M.G."/>
            <person name="French C."/>
            <person name="Gujja S."/>
            <person name="Hansen K."/>
            <person name="Keifenheim D."/>
            <person name="Levin J.Z."/>
            <person name="Mosher R.A."/>
            <person name="Mueller C.A."/>
            <person name="Pfiffner J."/>
            <person name="Priest M."/>
            <person name="Russ C."/>
            <person name="Smialowska A."/>
            <person name="Swoboda P."/>
            <person name="Sykes S.M."/>
            <person name="Vaughn M."/>
            <person name="Vengrova S."/>
            <person name="Yoder R."/>
            <person name="Zeng Q."/>
            <person name="Allshire R."/>
            <person name="Baulcombe D."/>
            <person name="Birren B.W."/>
            <person name="Brown W."/>
            <person name="Ekwall K."/>
            <person name="Kellis M."/>
            <person name="Leatherwood J."/>
            <person name="Levin H."/>
            <person name="Margalit H."/>
            <person name="Martienssen R."/>
            <person name="Nieduszynski C.A."/>
            <person name="Spatafora J.W."/>
            <person name="Friedman N."/>
            <person name="Dalgaard J.Z."/>
            <person name="Baumann P."/>
            <person name="Niki H."/>
            <person name="Regev A."/>
            <person name="Nusbaum C."/>
        </authorList>
    </citation>
    <scope>NUCLEOTIDE SEQUENCE [LARGE SCALE GENOMIC DNA]</scope>
    <source>
        <strain evidence="4">yFS286</strain>
    </source>
</reference>
<feature type="compositionally biased region" description="Acidic residues" evidence="1">
    <location>
        <begin position="159"/>
        <end position="179"/>
    </location>
</feature>
<evidence type="ECO:0000313" key="3">
    <source>
        <dbReference type="EMBL" id="EPX71828.1"/>
    </source>
</evidence>
<feature type="region of interest" description="Disordered" evidence="1">
    <location>
        <begin position="159"/>
        <end position="238"/>
    </location>
</feature>
<dbReference type="Pfam" id="PF08588">
    <property type="entry name" value="Duc1"/>
    <property type="match status" value="2"/>
</dbReference>
<gene>
    <name evidence="3" type="ORF">SOCG_03764</name>
</gene>
<dbReference type="RefSeq" id="XP_013019128.1">
    <property type="nucleotide sequence ID" value="XM_013163674.1"/>
</dbReference>
<dbReference type="Proteomes" id="UP000016088">
    <property type="component" value="Unassembled WGS sequence"/>
</dbReference>
<dbReference type="GO" id="GO:0007009">
    <property type="term" value="P:plasma membrane organization"/>
    <property type="evidence" value="ECO:0007669"/>
    <property type="project" value="EnsemblFungi"/>
</dbReference>
<feature type="compositionally biased region" description="Polar residues" evidence="1">
    <location>
        <begin position="228"/>
        <end position="238"/>
    </location>
</feature>
<evidence type="ECO:0000259" key="2">
    <source>
        <dbReference type="Pfam" id="PF08588"/>
    </source>
</evidence>
<dbReference type="HOGENOM" id="CLU_021760_0_0_1"/>
<dbReference type="PANTHER" id="PTHR34826">
    <property type="entry name" value="UPF0590 PROTEIN C409.17C"/>
    <property type="match status" value="1"/>
</dbReference>
<dbReference type="Pfam" id="PF24794">
    <property type="entry name" value="Duc1_FFAT_like"/>
    <property type="match status" value="1"/>
</dbReference>
<accession>S9PWH0</accession>
<dbReference type="GO" id="GO:0032541">
    <property type="term" value="C:cortical endoplasmic reticulum"/>
    <property type="evidence" value="ECO:0007669"/>
    <property type="project" value="EnsemblFungi"/>
</dbReference>
<proteinExistence type="predicted"/>
<dbReference type="InterPro" id="IPR055395">
    <property type="entry name" value="Duc1_FFAT-like"/>
</dbReference>
<dbReference type="GO" id="GO:0005546">
    <property type="term" value="F:phosphatidylinositol-4,5-bisphosphate binding"/>
    <property type="evidence" value="ECO:0007669"/>
    <property type="project" value="EnsemblFungi"/>
</dbReference>
<feature type="region of interest" description="Disordered" evidence="1">
    <location>
        <begin position="268"/>
        <end position="307"/>
    </location>
</feature>
<dbReference type="GO" id="GO:0140268">
    <property type="term" value="C:endoplasmic reticulum-plasma membrane contact site"/>
    <property type="evidence" value="ECO:0007669"/>
    <property type="project" value="EnsemblFungi"/>
</dbReference>
<dbReference type="AlphaFoldDB" id="S9PWH0"/>
<dbReference type="GeneID" id="25032732"/>
<feature type="domain" description="Domain of unknown function at the cortex 1" evidence="2">
    <location>
        <begin position="2"/>
        <end position="174"/>
    </location>
</feature>
<feature type="compositionally biased region" description="Low complexity" evidence="1">
    <location>
        <begin position="181"/>
        <end position="194"/>
    </location>
</feature>
<dbReference type="GO" id="GO:0016328">
    <property type="term" value="C:lateral plasma membrane"/>
    <property type="evidence" value="ECO:0007669"/>
    <property type="project" value="EnsemblFungi"/>
</dbReference>
<organism evidence="3 4">
    <name type="scientific">Schizosaccharomyces octosporus (strain yFS286)</name>
    <name type="common">Fission yeast</name>
    <name type="synonym">Octosporomyces octosporus</name>
    <dbReference type="NCBI Taxonomy" id="483514"/>
    <lineage>
        <taxon>Eukaryota</taxon>
        <taxon>Fungi</taxon>
        <taxon>Dikarya</taxon>
        <taxon>Ascomycota</taxon>
        <taxon>Taphrinomycotina</taxon>
        <taxon>Schizosaccharomycetes</taxon>
        <taxon>Schizosaccharomycetales</taxon>
        <taxon>Schizosaccharomycetaceae</taxon>
        <taxon>Schizosaccharomyces</taxon>
    </lineage>
</organism>
<dbReference type="InterPro" id="IPR013897">
    <property type="entry name" value="Duc1"/>
</dbReference>
<dbReference type="VEuPathDB" id="FungiDB:SOCG_03764"/>
<feature type="compositionally biased region" description="Polar residues" evidence="1">
    <location>
        <begin position="502"/>
        <end position="533"/>
    </location>
</feature>
<feature type="region of interest" description="Disordered" evidence="1">
    <location>
        <begin position="368"/>
        <end position="453"/>
    </location>
</feature>
<evidence type="ECO:0000256" key="1">
    <source>
        <dbReference type="SAM" id="MobiDB-lite"/>
    </source>
</evidence>
<dbReference type="PANTHER" id="PTHR34826:SF1">
    <property type="entry name" value="UPF0590 PROTEIN C594.01"/>
    <property type="match status" value="1"/>
</dbReference>
<protein>
    <submittedName>
        <fullName evidence="3">DUF1769 family protein</fullName>
    </submittedName>
</protein>
<feature type="region of interest" description="Disordered" evidence="1">
    <location>
        <begin position="466"/>
        <end position="627"/>
    </location>
</feature>
<name>S9PWH0_SCHOY</name>
<feature type="compositionally biased region" description="Basic residues" evidence="1">
    <location>
        <begin position="404"/>
        <end position="417"/>
    </location>
</feature>
<dbReference type="OMA" id="APFNAGM"/>
<feature type="compositionally biased region" description="Basic and acidic residues" evidence="1">
    <location>
        <begin position="444"/>
        <end position="453"/>
    </location>
</feature>
<evidence type="ECO:0000313" key="4">
    <source>
        <dbReference type="Proteomes" id="UP000016088"/>
    </source>
</evidence>
<keyword evidence="4" id="KW-1185">Reference proteome</keyword>
<feature type="domain" description="Domain of unknown function at the cortex 1" evidence="2">
    <location>
        <begin position="630"/>
        <end position="750"/>
    </location>
</feature>
<feature type="compositionally biased region" description="Polar residues" evidence="1">
    <location>
        <begin position="571"/>
        <end position="596"/>
    </location>
</feature>
<dbReference type="GO" id="GO:0140550">
    <property type="term" value="F:phosphatidylinositol-4,5-bisphosphate sensor activity"/>
    <property type="evidence" value="ECO:0007669"/>
    <property type="project" value="EnsemblFungi"/>
</dbReference>
<sequence length="770" mass="86430">MKLKVNVGPDPGHTQIAWVNHEGRPTEVDGPYWVGRILVRVRDFDGVTPDGSPPKADSIYFRGRSRKFQIQAEGRFKKEYTGNQVIFGTQFDHMISTFPESAFRAGMRIAKYIDPAVYYDKFAKSPYIMSPFVACVNTLSAWPAPSRLDDAVISLVEADPQESDTDSLPEMSESLDDDPQTPISSPTKSSVSKSNLKTNTPPPITVTGSQLSPPHTNDPSRTDHDNLSLVSSDSGNTTAYQKGRHRYWSFAGFNNNTRFSHLNLAPHTPEVDESQKGQQNVPEQSLADSVGSSAIRRSGEDADSDDDELVLHRPITNRHKNFSVHVQQVGLLHKPSLDGDGYVNEFYDDDNSFDDGNEEDLQRYFTALEMQSDKKNPRKPKNKDPFHRITHPNLHIGKISTPKIIKRMSLRSKKGSKSSKQESSSQPETQRTSMSSMSPPPVSKNEKKMSAPRRSLDKLIRIGSLHKHHHHHHHHNQSKLDHPESDPGVDSYKNEGRHQIESVPQRNSLSNDRPCSSPSTLTSPEGSISSTPKVSGETGSLPPLHEDTSPGENNGSTSKPAIKAEQDKPRNTLQKPSLDMSSDNHLQGSRNGNTNDADNHLSVPKKPVKPVPSRTASHQSKIPKPCVHIPSESNSLDPQLGPFRFANPKVDPIEDNSFIFGEHRSVKDRRKYFSSSEENRANFFYDKDVVYCMSFFSPHMDFNKFNLNIGPIKLNVFRHLNADGHQPIRYMMRETEDENAIMFVIEFDLVEDDDEAVLAQQATERERRIN</sequence>
<feature type="compositionally biased region" description="Polar residues" evidence="1">
    <location>
        <begin position="206"/>
        <end position="217"/>
    </location>
</feature>
<feature type="compositionally biased region" description="Polar residues" evidence="1">
    <location>
        <begin position="550"/>
        <end position="559"/>
    </location>
</feature>
<feature type="compositionally biased region" description="Basic residues" evidence="1">
    <location>
        <begin position="466"/>
        <end position="477"/>
    </location>
</feature>
<dbReference type="OrthoDB" id="2119945at2759"/>
<feature type="compositionally biased region" description="Polar residues" evidence="1">
    <location>
        <begin position="276"/>
        <end position="292"/>
    </location>
</feature>